<dbReference type="AlphaFoldDB" id="A0AAV0M2T7"/>
<dbReference type="Proteomes" id="UP001154282">
    <property type="component" value="Unassembled WGS sequence"/>
</dbReference>
<organism evidence="1 2">
    <name type="scientific">Linum tenue</name>
    <dbReference type="NCBI Taxonomy" id="586396"/>
    <lineage>
        <taxon>Eukaryota</taxon>
        <taxon>Viridiplantae</taxon>
        <taxon>Streptophyta</taxon>
        <taxon>Embryophyta</taxon>
        <taxon>Tracheophyta</taxon>
        <taxon>Spermatophyta</taxon>
        <taxon>Magnoliopsida</taxon>
        <taxon>eudicotyledons</taxon>
        <taxon>Gunneridae</taxon>
        <taxon>Pentapetalae</taxon>
        <taxon>rosids</taxon>
        <taxon>fabids</taxon>
        <taxon>Malpighiales</taxon>
        <taxon>Linaceae</taxon>
        <taxon>Linum</taxon>
    </lineage>
</organism>
<keyword evidence="2" id="KW-1185">Reference proteome</keyword>
<protein>
    <submittedName>
        <fullName evidence="1">Uncharacterized protein</fullName>
    </submittedName>
</protein>
<proteinExistence type="predicted"/>
<gene>
    <name evidence="1" type="ORF">LITE_LOCUS26603</name>
</gene>
<sequence>MDHRIHCIACLRRLSPRAIPRRHTVLPLHQALRKPAATCRAGVHRVIQKAKGRAAIESR</sequence>
<comment type="caution">
    <text evidence="1">The sequence shown here is derived from an EMBL/GenBank/DDBJ whole genome shotgun (WGS) entry which is preliminary data.</text>
</comment>
<name>A0AAV0M2T7_9ROSI</name>
<dbReference type="EMBL" id="CAMGYJ010000007">
    <property type="protein sequence ID" value="CAI0440695.1"/>
    <property type="molecule type" value="Genomic_DNA"/>
</dbReference>
<evidence type="ECO:0000313" key="2">
    <source>
        <dbReference type="Proteomes" id="UP001154282"/>
    </source>
</evidence>
<accession>A0AAV0M2T7</accession>
<reference evidence="1" key="1">
    <citation type="submission" date="2022-08" db="EMBL/GenBank/DDBJ databases">
        <authorList>
            <person name="Gutierrez-Valencia J."/>
        </authorList>
    </citation>
    <scope>NUCLEOTIDE SEQUENCE</scope>
</reference>
<evidence type="ECO:0000313" key="1">
    <source>
        <dbReference type="EMBL" id="CAI0440695.1"/>
    </source>
</evidence>